<protein>
    <recommendedName>
        <fullName evidence="5">Lipoprotein</fullName>
    </recommendedName>
</protein>
<comment type="caution">
    <text evidence="3">The sequence shown here is derived from an EMBL/GenBank/DDBJ whole genome shotgun (WGS) entry which is preliminary data.</text>
</comment>
<feature type="region of interest" description="Disordered" evidence="1">
    <location>
        <begin position="33"/>
        <end position="62"/>
    </location>
</feature>
<dbReference type="Proteomes" id="UP001597068">
    <property type="component" value="Unassembled WGS sequence"/>
</dbReference>
<dbReference type="PROSITE" id="PS51257">
    <property type="entry name" value="PROKAR_LIPOPROTEIN"/>
    <property type="match status" value="1"/>
</dbReference>
<evidence type="ECO:0000256" key="1">
    <source>
        <dbReference type="SAM" id="MobiDB-lite"/>
    </source>
</evidence>
<evidence type="ECO:0008006" key="5">
    <source>
        <dbReference type="Google" id="ProtNLM"/>
    </source>
</evidence>
<gene>
    <name evidence="3" type="ORF">ACFQ04_15395</name>
</gene>
<feature type="signal peptide" evidence="2">
    <location>
        <begin position="1"/>
        <end position="28"/>
    </location>
</feature>
<evidence type="ECO:0000313" key="4">
    <source>
        <dbReference type="Proteomes" id="UP001597068"/>
    </source>
</evidence>
<dbReference type="RefSeq" id="WP_253648795.1">
    <property type="nucleotide sequence ID" value="NZ_BAAAMO010000006.1"/>
</dbReference>
<evidence type="ECO:0000256" key="2">
    <source>
        <dbReference type="SAM" id="SignalP"/>
    </source>
</evidence>
<feature type="chain" id="PRO_5047344074" description="Lipoprotein" evidence="2">
    <location>
        <begin position="29"/>
        <end position="334"/>
    </location>
</feature>
<sequence>MHPAGRARRVPRPTAVVVVVSAALVALAGCGSASESSSGSPAGPSGVGSSAAAGSGSASGCAGTTTVGAEGASLLPVPPAAVTLEDPGAAPQAALTGTPDRTTAQQVSLRVVSSSTTARAGDQPSSSTQDVTLPLTARVACTDPTDVELDLGRPSSPDTGLAGSLAAVAGSRAGLAVTTGSVPVSLRLLPAAGADDAARAAIEQTMISALQRSVSLPTQPVGIGARWRAVRTIDGAATVTQTLTATLRARTGSRLTLDVTVDETPVSSTFTVPGQGQQLTIDSFTFAGSGTLDVDLTRGLPVSGSLSVSGGRTLVGDDPARPLVQRTSLAVTWS</sequence>
<evidence type="ECO:0000313" key="3">
    <source>
        <dbReference type="EMBL" id="MFD0927123.1"/>
    </source>
</evidence>
<dbReference type="EMBL" id="JBHTIL010000002">
    <property type="protein sequence ID" value="MFD0927123.1"/>
    <property type="molecule type" value="Genomic_DNA"/>
</dbReference>
<reference evidence="4" key="1">
    <citation type="journal article" date="2019" name="Int. J. Syst. Evol. Microbiol.">
        <title>The Global Catalogue of Microorganisms (GCM) 10K type strain sequencing project: providing services to taxonomists for standard genome sequencing and annotation.</title>
        <authorList>
            <consortium name="The Broad Institute Genomics Platform"/>
            <consortium name="The Broad Institute Genome Sequencing Center for Infectious Disease"/>
            <person name="Wu L."/>
            <person name="Ma J."/>
        </authorList>
    </citation>
    <scope>NUCLEOTIDE SEQUENCE [LARGE SCALE GENOMIC DNA]</scope>
    <source>
        <strain evidence="4">CCUG 50873</strain>
    </source>
</reference>
<accession>A0ABW3GAB4</accession>
<organism evidence="3 4">
    <name type="scientific">Williamsia deligens</name>
    <dbReference type="NCBI Taxonomy" id="321325"/>
    <lineage>
        <taxon>Bacteria</taxon>
        <taxon>Bacillati</taxon>
        <taxon>Actinomycetota</taxon>
        <taxon>Actinomycetes</taxon>
        <taxon>Mycobacteriales</taxon>
        <taxon>Nocardiaceae</taxon>
        <taxon>Williamsia</taxon>
    </lineage>
</organism>
<keyword evidence="4" id="KW-1185">Reference proteome</keyword>
<proteinExistence type="predicted"/>
<name>A0ABW3GAB4_9NOCA</name>
<feature type="region of interest" description="Disordered" evidence="1">
    <location>
        <begin position="90"/>
        <end position="130"/>
    </location>
</feature>
<keyword evidence="2" id="KW-0732">Signal</keyword>
<feature type="compositionally biased region" description="Polar residues" evidence="1">
    <location>
        <begin position="99"/>
        <end position="130"/>
    </location>
</feature>